<keyword evidence="4 7" id="KW-0812">Transmembrane</keyword>
<dbReference type="RefSeq" id="WP_095326575.1">
    <property type="nucleotide sequence ID" value="NZ_NPCC01000012.1"/>
</dbReference>
<dbReference type="Proteomes" id="UP000216207">
    <property type="component" value="Unassembled WGS sequence"/>
</dbReference>
<comment type="caution">
    <text evidence="9">The sequence shown here is derived from an EMBL/GenBank/DDBJ whole genome shotgun (WGS) entry which is preliminary data.</text>
</comment>
<evidence type="ECO:0000256" key="5">
    <source>
        <dbReference type="ARBA" id="ARBA00022989"/>
    </source>
</evidence>
<dbReference type="GO" id="GO:0005886">
    <property type="term" value="C:plasma membrane"/>
    <property type="evidence" value="ECO:0007669"/>
    <property type="project" value="UniProtKB-SubCell"/>
</dbReference>
<reference evidence="9 10" key="1">
    <citation type="submission" date="2017-07" db="EMBL/GenBank/DDBJ databases">
        <title>Isolation and whole genome analysis of endospore-forming bacteria from heroin.</title>
        <authorList>
            <person name="Kalinowski J."/>
            <person name="Ahrens B."/>
            <person name="Al-Dilaimi A."/>
            <person name="Winkler A."/>
            <person name="Wibberg D."/>
            <person name="Schleenbecker U."/>
            <person name="Ruckert C."/>
            <person name="Wolfel R."/>
            <person name="Grass G."/>
        </authorList>
    </citation>
    <scope>NUCLEOTIDE SEQUENCE [LARGE SCALE GENOMIC DNA]</scope>
    <source>
        <strain evidence="9 10">7539</strain>
    </source>
</reference>
<keyword evidence="6 7" id="KW-0472">Membrane</keyword>
<gene>
    <name evidence="9" type="ORF">CHH72_10355</name>
</gene>
<dbReference type="Gene3D" id="3.30.240.20">
    <property type="entry name" value="bsu07140 like domains"/>
    <property type="match status" value="2"/>
</dbReference>
<comment type="similarity">
    <text evidence="2">Belongs to the UPF0702 family.</text>
</comment>
<evidence type="ECO:0000256" key="1">
    <source>
        <dbReference type="ARBA" id="ARBA00004651"/>
    </source>
</evidence>
<feature type="transmembrane region" description="Helical" evidence="7">
    <location>
        <begin position="34"/>
        <end position="52"/>
    </location>
</feature>
<organism evidence="9 10">
    <name type="scientific">Shouchella clausii</name>
    <name type="common">Alkalihalobacillus clausii</name>
    <dbReference type="NCBI Taxonomy" id="79880"/>
    <lineage>
        <taxon>Bacteria</taxon>
        <taxon>Bacillati</taxon>
        <taxon>Bacillota</taxon>
        <taxon>Bacilli</taxon>
        <taxon>Bacillales</taxon>
        <taxon>Bacillaceae</taxon>
        <taxon>Shouchella</taxon>
    </lineage>
</organism>
<dbReference type="InterPro" id="IPR023090">
    <property type="entry name" value="UPF0702_alpha/beta_dom_sf"/>
</dbReference>
<dbReference type="PANTHER" id="PTHR34582:SF6">
    <property type="entry name" value="UPF0702 TRANSMEMBRANE PROTEIN YCAP"/>
    <property type="match status" value="1"/>
</dbReference>
<comment type="subcellular location">
    <subcellularLocation>
        <location evidence="1">Cell membrane</location>
        <topology evidence="1">Multi-pass membrane protein</topology>
    </subcellularLocation>
</comment>
<feature type="transmembrane region" description="Helical" evidence="7">
    <location>
        <begin position="58"/>
        <end position="77"/>
    </location>
</feature>
<evidence type="ECO:0000313" key="9">
    <source>
        <dbReference type="EMBL" id="PAE88770.1"/>
    </source>
</evidence>
<evidence type="ECO:0000313" key="10">
    <source>
        <dbReference type="Proteomes" id="UP000216207"/>
    </source>
</evidence>
<protein>
    <recommendedName>
        <fullName evidence="8">YetF C-terminal domain-containing protein</fullName>
    </recommendedName>
</protein>
<sequence length="216" mass="24721">MEELVSISGRTIVMFVAVLLFFRLTGKKDVGEVSVLDIIITIMVAELAVILIEDTKMPLIRGLTPIALLILLSRVFSYLQVKNQRFRDVVDGKPVLLIRDGVFIEENLFKQNYNIDDIMMQLRDKDIADIQEVDWALLESSGSLSVFKKNDHSPLSLPLIMDGILQHKHLDILDIPEEEVHQALREEGIHDIRHVFYCSRFQGNFFIQKKNSATTD</sequence>
<feature type="domain" description="YetF C-terminal" evidence="8">
    <location>
        <begin position="82"/>
        <end position="199"/>
    </location>
</feature>
<dbReference type="PANTHER" id="PTHR34582">
    <property type="entry name" value="UPF0702 TRANSMEMBRANE PROTEIN YCAP"/>
    <property type="match status" value="1"/>
</dbReference>
<accession>A0A268P0F7</accession>
<feature type="transmembrane region" description="Helical" evidence="7">
    <location>
        <begin position="6"/>
        <end position="22"/>
    </location>
</feature>
<keyword evidence="5 7" id="KW-1133">Transmembrane helix</keyword>
<evidence type="ECO:0000256" key="2">
    <source>
        <dbReference type="ARBA" id="ARBA00006448"/>
    </source>
</evidence>
<proteinExistence type="inferred from homology"/>
<evidence type="ECO:0000256" key="6">
    <source>
        <dbReference type="ARBA" id="ARBA00023136"/>
    </source>
</evidence>
<dbReference type="EMBL" id="NPCC01000012">
    <property type="protein sequence ID" value="PAE88770.1"/>
    <property type="molecule type" value="Genomic_DNA"/>
</dbReference>
<evidence type="ECO:0000256" key="3">
    <source>
        <dbReference type="ARBA" id="ARBA00022475"/>
    </source>
</evidence>
<dbReference type="InterPro" id="IPR007353">
    <property type="entry name" value="DUF421"/>
</dbReference>
<dbReference type="AlphaFoldDB" id="A0A268P0F7"/>
<evidence type="ECO:0000256" key="4">
    <source>
        <dbReference type="ARBA" id="ARBA00022692"/>
    </source>
</evidence>
<dbReference type="Pfam" id="PF04239">
    <property type="entry name" value="DUF421"/>
    <property type="match status" value="1"/>
</dbReference>
<evidence type="ECO:0000259" key="8">
    <source>
        <dbReference type="Pfam" id="PF04239"/>
    </source>
</evidence>
<name>A0A268P0F7_SHOCL</name>
<evidence type="ECO:0000256" key="7">
    <source>
        <dbReference type="SAM" id="Phobius"/>
    </source>
</evidence>
<keyword evidence="3" id="KW-1003">Cell membrane</keyword>